<evidence type="ECO:0000256" key="9">
    <source>
        <dbReference type="ARBA" id="ARBA00023012"/>
    </source>
</evidence>
<keyword evidence="5" id="KW-0808">Transferase</keyword>
<organism evidence="15 16">
    <name type="scientific">Phytoactinopolyspora halotolerans</name>
    <dbReference type="NCBI Taxonomy" id="1981512"/>
    <lineage>
        <taxon>Bacteria</taxon>
        <taxon>Bacillati</taxon>
        <taxon>Actinomycetota</taxon>
        <taxon>Actinomycetes</taxon>
        <taxon>Jiangellales</taxon>
        <taxon>Jiangellaceae</taxon>
        <taxon>Phytoactinopolyspora</taxon>
    </lineage>
</organism>
<keyword evidence="4" id="KW-0597">Phosphoprotein</keyword>
<dbReference type="InterPro" id="IPR005467">
    <property type="entry name" value="His_kinase_dom"/>
</dbReference>
<evidence type="ECO:0000313" key="16">
    <source>
        <dbReference type="Proteomes" id="UP000475214"/>
    </source>
</evidence>
<keyword evidence="9" id="KW-0902">Two-component regulatory system</keyword>
<comment type="caution">
    <text evidence="15">The sequence shown here is derived from an EMBL/GenBank/DDBJ whole genome shotgun (WGS) entry which is preliminary data.</text>
</comment>
<dbReference type="Pfam" id="PF02518">
    <property type="entry name" value="HATPase_c"/>
    <property type="match status" value="1"/>
</dbReference>
<dbReference type="InterPro" id="IPR050428">
    <property type="entry name" value="TCS_sensor_his_kinase"/>
</dbReference>
<evidence type="ECO:0000256" key="7">
    <source>
        <dbReference type="ARBA" id="ARBA00022777"/>
    </source>
</evidence>
<feature type="transmembrane region" description="Helical" evidence="12">
    <location>
        <begin position="164"/>
        <end position="187"/>
    </location>
</feature>
<dbReference type="SMART" id="SM00304">
    <property type="entry name" value="HAMP"/>
    <property type="match status" value="1"/>
</dbReference>
<dbReference type="SUPFAM" id="SSF158472">
    <property type="entry name" value="HAMP domain-like"/>
    <property type="match status" value="1"/>
</dbReference>
<dbReference type="PRINTS" id="PR00344">
    <property type="entry name" value="BCTRLSENSOR"/>
</dbReference>
<evidence type="ECO:0000256" key="10">
    <source>
        <dbReference type="ARBA" id="ARBA00023136"/>
    </source>
</evidence>
<accession>A0A6L9SFW5</accession>
<dbReference type="EMBL" id="JAAGOA010000023">
    <property type="protein sequence ID" value="NEE03544.1"/>
    <property type="molecule type" value="Genomic_DNA"/>
</dbReference>
<proteinExistence type="predicted"/>
<evidence type="ECO:0000256" key="6">
    <source>
        <dbReference type="ARBA" id="ARBA00022692"/>
    </source>
</evidence>
<evidence type="ECO:0000256" key="5">
    <source>
        <dbReference type="ARBA" id="ARBA00022679"/>
    </source>
</evidence>
<dbReference type="SMART" id="SM00387">
    <property type="entry name" value="HATPase_c"/>
    <property type="match status" value="1"/>
</dbReference>
<dbReference type="Gene3D" id="3.30.565.10">
    <property type="entry name" value="Histidine kinase-like ATPase, C-terminal domain"/>
    <property type="match status" value="1"/>
</dbReference>
<dbReference type="CDD" id="cd06225">
    <property type="entry name" value="HAMP"/>
    <property type="match status" value="1"/>
</dbReference>
<dbReference type="PROSITE" id="PS50109">
    <property type="entry name" value="HIS_KIN"/>
    <property type="match status" value="1"/>
</dbReference>
<evidence type="ECO:0000313" key="15">
    <source>
        <dbReference type="EMBL" id="NEE03544.1"/>
    </source>
</evidence>
<keyword evidence="6 12" id="KW-0812">Transmembrane</keyword>
<dbReference type="Pfam" id="PF00672">
    <property type="entry name" value="HAMP"/>
    <property type="match status" value="1"/>
</dbReference>
<dbReference type="Gene3D" id="1.10.287.130">
    <property type="match status" value="1"/>
</dbReference>
<dbReference type="InterPro" id="IPR004358">
    <property type="entry name" value="Sig_transdc_His_kin-like_C"/>
</dbReference>
<keyword evidence="7 15" id="KW-0418">Kinase</keyword>
<feature type="domain" description="HAMP" evidence="14">
    <location>
        <begin position="188"/>
        <end position="243"/>
    </location>
</feature>
<feature type="region of interest" description="Disordered" evidence="11">
    <location>
        <begin position="46"/>
        <end position="66"/>
    </location>
</feature>
<evidence type="ECO:0000256" key="11">
    <source>
        <dbReference type="SAM" id="MobiDB-lite"/>
    </source>
</evidence>
<dbReference type="SMART" id="SM00388">
    <property type="entry name" value="HisKA"/>
    <property type="match status" value="1"/>
</dbReference>
<sequence>MTLRARLALLSSTAVALAVLGASVATWFLIRDTLLDDVDQRLLNSAPPGDRVLRLDPEETEGSGASSALRMLQGDPIGLQQVDADGNPVLSIPPGDVPIDLRPDELELLGGGATEPILRTETIGDTTYRIVSVAYAEQVDTPSENFFLRLVYPLDNVESTMQRMGWLLAGVAGVGIAAAGGLGWLIVRAGMRPVNALTEAAEQVARTKDLAHRIETGGHRRDEVTRLAQAVNTMLAALDDARTEQRHLVENAGHELRTPLTTLRNDIGMLVRSARHPDRRLSTMDREDLLSNLDSEVAALSELVTELVDLARREIEPEPMLETDLRALVDRAVARTRRVQPETTIEVRGESFEATVRPAVLERAIANLVRNAVQVSDGDGPVEVELCESREGWLSVRVLDRGPGISDDDLPHLFERFYRGEGARERHGSGLGLAIVAQAAEQHGGSVHAANRADGGAIFTLHIPPPCLNDHVK</sequence>
<dbReference type="Proteomes" id="UP000475214">
    <property type="component" value="Unassembled WGS sequence"/>
</dbReference>
<dbReference type="EC" id="2.7.13.3" evidence="3"/>
<evidence type="ECO:0000259" key="13">
    <source>
        <dbReference type="PROSITE" id="PS50109"/>
    </source>
</evidence>
<dbReference type="GO" id="GO:0005886">
    <property type="term" value="C:plasma membrane"/>
    <property type="evidence" value="ECO:0007669"/>
    <property type="project" value="UniProtKB-SubCell"/>
</dbReference>
<dbReference type="Gene3D" id="6.10.340.10">
    <property type="match status" value="1"/>
</dbReference>
<comment type="subcellular location">
    <subcellularLocation>
        <location evidence="2">Cell membrane</location>
    </subcellularLocation>
</comment>
<reference evidence="15 16" key="1">
    <citation type="submission" date="2020-02" db="EMBL/GenBank/DDBJ databases">
        <authorList>
            <person name="Li X.-J."/>
            <person name="Han X.-M."/>
        </authorList>
    </citation>
    <scope>NUCLEOTIDE SEQUENCE [LARGE SCALE GENOMIC DNA]</scope>
    <source>
        <strain evidence="15 16">CCTCC AB 2017055</strain>
    </source>
</reference>
<dbReference type="CDD" id="cd00075">
    <property type="entry name" value="HATPase"/>
    <property type="match status" value="1"/>
</dbReference>
<dbReference type="InterPro" id="IPR036890">
    <property type="entry name" value="HATPase_C_sf"/>
</dbReference>
<protein>
    <recommendedName>
        <fullName evidence="3">histidine kinase</fullName>
        <ecNumber evidence="3">2.7.13.3</ecNumber>
    </recommendedName>
</protein>
<dbReference type="RefSeq" id="WP_163743288.1">
    <property type="nucleotide sequence ID" value="NZ_JAAGOA010000023.1"/>
</dbReference>
<evidence type="ECO:0000256" key="12">
    <source>
        <dbReference type="SAM" id="Phobius"/>
    </source>
</evidence>
<keyword evidence="10 12" id="KW-0472">Membrane</keyword>
<evidence type="ECO:0000256" key="8">
    <source>
        <dbReference type="ARBA" id="ARBA00022989"/>
    </source>
</evidence>
<dbReference type="SUPFAM" id="SSF55874">
    <property type="entry name" value="ATPase domain of HSP90 chaperone/DNA topoisomerase II/histidine kinase"/>
    <property type="match status" value="1"/>
</dbReference>
<dbReference type="InterPro" id="IPR003660">
    <property type="entry name" value="HAMP_dom"/>
</dbReference>
<dbReference type="CDD" id="cd00082">
    <property type="entry name" value="HisKA"/>
    <property type="match status" value="1"/>
</dbReference>
<name>A0A6L9SFW5_9ACTN</name>
<evidence type="ECO:0000256" key="4">
    <source>
        <dbReference type="ARBA" id="ARBA00022553"/>
    </source>
</evidence>
<feature type="domain" description="Histidine kinase" evidence="13">
    <location>
        <begin position="251"/>
        <end position="467"/>
    </location>
</feature>
<dbReference type="PANTHER" id="PTHR45436">
    <property type="entry name" value="SENSOR HISTIDINE KINASE YKOH"/>
    <property type="match status" value="1"/>
</dbReference>
<evidence type="ECO:0000259" key="14">
    <source>
        <dbReference type="PROSITE" id="PS50885"/>
    </source>
</evidence>
<dbReference type="GO" id="GO:0000155">
    <property type="term" value="F:phosphorelay sensor kinase activity"/>
    <property type="evidence" value="ECO:0007669"/>
    <property type="project" value="InterPro"/>
</dbReference>
<dbReference type="InterPro" id="IPR003661">
    <property type="entry name" value="HisK_dim/P_dom"/>
</dbReference>
<dbReference type="Pfam" id="PF00512">
    <property type="entry name" value="HisKA"/>
    <property type="match status" value="1"/>
</dbReference>
<gene>
    <name evidence="15" type="ORF">G1H10_25595</name>
</gene>
<comment type="catalytic activity">
    <reaction evidence="1">
        <text>ATP + protein L-histidine = ADP + protein N-phospho-L-histidine.</text>
        <dbReference type="EC" id="2.7.13.3"/>
    </reaction>
</comment>
<dbReference type="AlphaFoldDB" id="A0A6L9SFW5"/>
<dbReference type="InterPro" id="IPR003594">
    <property type="entry name" value="HATPase_dom"/>
</dbReference>
<evidence type="ECO:0000256" key="1">
    <source>
        <dbReference type="ARBA" id="ARBA00000085"/>
    </source>
</evidence>
<keyword evidence="8 12" id="KW-1133">Transmembrane helix</keyword>
<dbReference type="PANTHER" id="PTHR45436:SF5">
    <property type="entry name" value="SENSOR HISTIDINE KINASE TRCS"/>
    <property type="match status" value="1"/>
</dbReference>
<keyword evidence="16" id="KW-1185">Reference proteome</keyword>
<dbReference type="SUPFAM" id="SSF47384">
    <property type="entry name" value="Homodimeric domain of signal transducing histidine kinase"/>
    <property type="match status" value="1"/>
</dbReference>
<evidence type="ECO:0000256" key="2">
    <source>
        <dbReference type="ARBA" id="ARBA00004236"/>
    </source>
</evidence>
<dbReference type="InterPro" id="IPR036097">
    <property type="entry name" value="HisK_dim/P_sf"/>
</dbReference>
<dbReference type="PROSITE" id="PS50885">
    <property type="entry name" value="HAMP"/>
    <property type="match status" value="1"/>
</dbReference>
<evidence type="ECO:0000256" key="3">
    <source>
        <dbReference type="ARBA" id="ARBA00012438"/>
    </source>
</evidence>